<accession>A0AAD4Z9H5</accession>
<reference evidence="1 2" key="1">
    <citation type="journal article" date="2022" name="G3 (Bethesda)">
        <title>Whole-genome sequence and methylome profiling of the almond [Prunus dulcis (Mill.) D.A. Webb] cultivar 'Nonpareil'.</title>
        <authorList>
            <person name="D'Amico-Willman K.M."/>
            <person name="Ouma W.Z."/>
            <person name="Meulia T."/>
            <person name="Sideli G.M."/>
            <person name="Gradziel T.M."/>
            <person name="Fresnedo-Ramirez J."/>
        </authorList>
    </citation>
    <scope>NUCLEOTIDE SEQUENCE [LARGE SCALE GENOMIC DNA]</scope>
    <source>
        <strain evidence="1">Clone GOH B32 T37-40</strain>
    </source>
</reference>
<proteinExistence type="predicted"/>
<comment type="caution">
    <text evidence="1">The sequence shown here is derived from an EMBL/GenBank/DDBJ whole genome shotgun (WGS) entry which is preliminary data.</text>
</comment>
<evidence type="ECO:0000313" key="2">
    <source>
        <dbReference type="Proteomes" id="UP001054821"/>
    </source>
</evidence>
<sequence>MGEAIVKLRTLVWCRPKALRCLRSESGSFGQSFDVGLCASCCGDDMCPGIRFGSLGVSAVESFGRWLLLRKSVLRRVFCFDKEEGVFALMLVVLVQDTLG</sequence>
<keyword evidence="2" id="KW-1185">Reference proteome</keyword>
<organism evidence="1 2">
    <name type="scientific">Prunus dulcis</name>
    <name type="common">Almond</name>
    <name type="synonym">Amygdalus dulcis</name>
    <dbReference type="NCBI Taxonomy" id="3755"/>
    <lineage>
        <taxon>Eukaryota</taxon>
        <taxon>Viridiplantae</taxon>
        <taxon>Streptophyta</taxon>
        <taxon>Embryophyta</taxon>
        <taxon>Tracheophyta</taxon>
        <taxon>Spermatophyta</taxon>
        <taxon>Magnoliopsida</taxon>
        <taxon>eudicotyledons</taxon>
        <taxon>Gunneridae</taxon>
        <taxon>Pentapetalae</taxon>
        <taxon>rosids</taxon>
        <taxon>fabids</taxon>
        <taxon>Rosales</taxon>
        <taxon>Rosaceae</taxon>
        <taxon>Amygdaloideae</taxon>
        <taxon>Amygdaleae</taxon>
        <taxon>Prunus</taxon>
    </lineage>
</organism>
<gene>
    <name evidence="1" type="ORF">L3X38_017798</name>
</gene>
<protein>
    <submittedName>
        <fullName evidence="1">Uncharacterized protein</fullName>
    </submittedName>
</protein>
<dbReference type="EMBL" id="JAJFAZ020000003">
    <property type="protein sequence ID" value="KAI5338527.1"/>
    <property type="molecule type" value="Genomic_DNA"/>
</dbReference>
<evidence type="ECO:0000313" key="1">
    <source>
        <dbReference type="EMBL" id="KAI5338527.1"/>
    </source>
</evidence>
<dbReference type="Proteomes" id="UP001054821">
    <property type="component" value="Chromosome 3"/>
</dbReference>
<dbReference type="AlphaFoldDB" id="A0AAD4Z9H5"/>
<name>A0AAD4Z9H5_PRUDU</name>